<reference evidence="1 2" key="1">
    <citation type="journal article" date="2020" name="IScience">
        <title>Genome Sequencing of the Endangered Kingdonia uniflora (Circaeasteraceae, Ranunculales) Reveals Potential Mechanisms of Evolutionary Specialization.</title>
        <authorList>
            <person name="Sun Y."/>
            <person name="Deng T."/>
            <person name="Zhang A."/>
            <person name="Moore M.J."/>
            <person name="Landis J.B."/>
            <person name="Lin N."/>
            <person name="Zhang H."/>
            <person name="Zhang X."/>
            <person name="Huang J."/>
            <person name="Zhang X."/>
            <person name="Sun H."/>
            <person name="Wang H."/>
        </authorList>
    </citation>
    <scope>NUCLEOTIDE SEQUENCE [LARGE SCALE GENOMIC DNA]</scope>
    <source>
        <strain evidence="1">TB1705</strain>
        <tissue evidence="1">Leaf</tissue>
    </source>
</reference>
<organism evidence="1 2">
    <name type="scientific">Kingdonia uniflora</name>
    <dbReference type="NCBI Taxonomy" id="39325"/>
    <lineage>
        <taxon>Eukaryota</taxon>
        <taxon>Viridiplantae</taxon>
        <taxon>Streptophyta</taxon>
        <taxon>Embryophyta</taxon>
        <taxon>Tracheophyta</taxon>
        <taxon>Spermatophyta</taxon>
        <taxon>Magnoliopsida</taxon>
        <taxon>Ranunculales</taxon>
        <taxon>Circaeasteraceae</taxon>
        <taxon>Kingdonia</taxon>
    </lineage>
</organism>
<protein>
    <submittedName>
        <fullName evidence="1">Uncharacterized protein</fullName>
    </submittedName>
</protein>
<sequence length="84" mass="9394">MLGGSETNNSGPSEPLLSELFKATKKLKKTKTKVRPLERKSKKTIANNKRKSRACSDTIRVCDEPLYERIETKGAERVEAEASN</sequence>
<accession>A0A7J7PCN0</accession>
<dbReference type="Proteomes" id="UP000541444">
    <property type="component" value="Unassembled WGS sequence"/>
</dbReference>
<comment type="caution">
    <text evidence="1">The sequence shown here is derived from an EMBL/GenBank/DDBJ whole genome shotgun (WGS) entry which is preliminary data.</text>
</comment>
<evidence type="ECO:0000313" key="2">
    <source>
        <dbReference type="Proteomes" id="UP000541444"/>
    </source>
</evidence>
<dbReference type="EMBL" id="JACGCM010000004">
    <property type="protein sequence ID" value="KAF6177093.1"/>
    <property type="molecule type" value="Genomic_DNA"/>
</dbReference>
<name>A0A7J7PCN0_9MAGN</name>
<keyword evidence="2" id="KW-1185">Reference proteome</keyword>
<dbReference type="AlphaFoldDB" id="A0A7J7PCN0"/>
<evidence type="ECO:0000313" key="1">
    <source>
        <dbReference type="EMBL" id="KAF6177093.1"/>
    </source>
</evidence>
<proteinExistence type="predicted"/>
<gene>
    <name evidence="1" type="ORF">GIB67_015968</name>
</gene>